<accession>A0AAJ2GZ05</accession>
<gene>
    <name evidence="2" type="primary">gspM</name>
    <name evidence="2" type="ORF">RJJ65_38860</name>
</gene>
<evidence type="ECO:0000256" key="1">
    <source>
        <dbReference type="SAM" id="Phobius"/>
    </source>
</evidence>
<dbReference type="Pfam" id="PF04612">
    <property type="entry name" value="T2SSM"/>
    <property type="match status" value="1"/>
</dbReference>
<evidence type="ECO:0000313" key="2">
    <source>
        <dbReference type="EMBL" id="MDR9778507.1"/>
    </source>
</evidence>
<dbReference type="RefSeq" id="WP_310866551.1">
    <property type="nucleotide sequence ID" value="NZ_JAVLSF010000892.1"/>
</dbReference>
<comment type="caution">
    <text evidence="2">The sequence shown here is derived from an EMBL/GenBank/DDBJ whole genome shotgun (WGS) entry which is preliminary data.</text>
</comment>
<dbReference type="AlphaFoldDB" id="A0AAJ2GZ05"/>
<keyword evidence="1" id="KW-0472">Membrane</keyword>
<reference evidence="2" key="1">
    <citation type="submission" date="2023-04" db="EMBL/GenBank/DDBJ databases">
        <title>Genomic characterization of faba bean (Vicia faba) microsymbionts in Mexican soils.</title>
        <authorList>
            <person name="Rivera Orduna F.N."/>
            <person name="Guevara-Luna J."/>
            <person name="Yan J."/>
            <person name="Arroyo-Herrera I."/>
            <person name="Li Y."/>
            <person name="Vasquez-Murrieta M.S."/>
            <person name="Wang E.T."/>
        </authorList>
    </citation>
    <scope>NUCLEOTIDE SEQUENCE</scope>
    <source>
        <strain evidence="2">CH26</strain>
    </source>
</reference>
<dbReference type="GO" id="GO:0015628">
    <property type="term" value="P:protein secretion by the type II secretion system"/>
    <property type="evidence" value="ECO:0007669"/>
    <property type="project" value="InterPro"/>
</dbReference>
<feature type="non-terminal residue" evidence="2">
    <location>
        <position position="98"/>
    </location>
</feature>
<dbReference type="EMBL" id="JAVLSF010000892">
    <property type="protein sequence ID" value="MDR9778507.1"/>
    <property type="molecule type" value="Genomic_DNA"/>
</dbReference>
<evidence type="ECO:0000313" key="3">
    <source>
        <dbReference type="Proteomes" id="UP001268610"/>
    </source>
</evidence>
<proteinExistence type="predicted"/>
<feature type="transmembrane region" description="Helical" evidence="1">
    <location>
        <begin position="27"/>
        <end position="46"/>
    </location>
</feature>
<dbReference type="InterPro" id="IPR007690">
    <property type="entry name" value="T2SS_GspM"/>
</dbReference>
<keyword evidence="1" id="KW-1133">Transmembrane helix</keyword>
<protein>
    <submittedName>
        <fullName evidence="2">Type II secretion system protein GspM</fullName>
    </submittedName>
</protein>
<name>A0AAJ2GZ05_9HYPH</name>
<dbReference type="Proteomes" id="UP001268610">
    <property type="component" value="Unassembled WGS sequence"/>
</dbReference>
<keyword evidence="1" id="KW-0812">Transmembrane</keyword>
<sequence length="98" mass="11310">MNLATKTNQRIDQIQQRLDQLSPRDRFALIILTVFLVVFGIGYTVWKLNDVADKAQLRATEQRELLLWMRSQAVNIRQTQGEQMPLNVIVQTTAQNQG</sequence>
<dbReference type="GO" id="GO:0015627">
    <property type="term" value="C:type II protein secretion system complex"/>
    <property type="evidence" value="ECO:0007669"/>
    <property type="project" value="InterPro"/>
</dbReference>
<organism evidence="2 3">
    <name type="scientific">Rhizobium hidalgonense</name>
    <dbReference type="NCBI Taxonomy" id="1538159"/>
    <lineage>
        <taxon>Bacteria</taxon>
        <taxon>Pseudomonadati</taxon>
        <taxon>Pseudomonadota</taxon>
        <taxon>Alphaproteobacteria</taxon>
        <taxon>Hyphomicrobiales</taxon>
        <taxon>Rhizobiaceae</taxon>
        <taxon>Rhizobium/Agrobacterium group</taxon>
        <taxon>Rhizobium</taxon>
    </lineage>
</organism>